<dbReference type="InterPro" id="IPR048265">
    <property type="entry name" value="Rax2-like_third"/>
</dbReference>
<dbReference type="EMBL" id="JANBPY010002233">
    <property type="protein sequence ID" value="KAJ1955897.1"/>
    <property type="molecule type" value="Genomic_DNA"/>
</dbReference>
<evidence type="ECO:0000313" key="5">
    <source>
        <dbReference type="Proteomes" id="UP001150925"/>
    </source>
</evidence>
<keyword evidence="5" id="KW-1185">Reference proteome</keyword>
<feature type="non-terminal residue" evidence="4">
    <location>
        <position position="965"/>
    </location>
</feature>
<dbReference type="InterPro" id="IPR048266">
    <property type="entry name" value="Rax2-like_second"/>
</dbReference>
<dbReference type="GO" id="GO:1902929">
    <property type="term" value="C:plasma membrane of growing cell tip"/>
    <property type="evidence" value="ECO:0007669"/>
    <property type="project" value="TreeGrafter"/>
</dbReference>
<protein>
    <submittedName>
        <fullName evidence="4">Uncharacterized protein</fullName>
    </submittedName>
</protein>
<dbReference type="OrthoDB" id="2503993at2759"/>
<proteinExistence type="predicted"/>
<accession>A0A9W8E591</accession>
<organism evidence="4 5">
    <name type="scientific">Dispira parvispora</name>
    <dbReference type="NCBI Taxonomy" id="1520584"/>
    <lineage>
        <taxon>Eukaryota</taxon>
        <taxon>Fungi</taxon>
        <taxon>Fungi incertae sedis</taxon>
        <taxon>Zoopagomycota</taxon>
        <taxon>Kickxellomycotina</taxon>
        <taxon>Dimargaritomycetes</taxon>
        <taxon>Dimargaritales</taxon>
        <taxon>Dimargaritaceae</taxon>
        <taxon>Dispira</taxon>
    </lineage>
</organism>
<dbReference type="Pfam" id="PF20842">
    <property type="entry name" value="Rax2_2"/>
    <property type="match status" value="1"/>
</dbReference>
<feature type="domain" description="Rax2-like second" evidence="2">
    <location>
        <begin position="239"/>
        <end position="383"/>
    </location>
</feature>
<name>A0A9W8E591_9FUNG</name>
<comment type="caution">
    <text evidence="4">The sequence shown here is derived from an EMBL/GenBank/DDBJ whole genome shotgun (WGS) entry which is preliminary data.</text>
</comment>
<evidence type="ECO:0000313" key="4">
    <source>
        <dbReference type="EMBL" id="KAJ1955897.1"/>
    </source>
</evidence>
<feature type="chain" id="PRO_5040933196" evidence="1">
    <location>
        <begin position="25"/>
        <end position="965"/>
    </location>
</feature>
<evidence type="ECO:0000259" key="2">
    <source>
        <dbReference type="Pfam" id="PF20842"/>
    </source>
</evidence>
<keyword evidence="1" id="KW-0732">Signal</keyword>
<dbReference type="PANTHER" id="PTHR31778">
    <property type="entry name" value="BUD SITE SELECTION PROTEIN RAX2"/>
    <property type="match status" value="1"/>
</dbReference>
<dbReference type="AlphaFoldDB" id="A0A9W8E591"/>
<sequence length="965" mass="103003">MSFSYVRWAVVGLLLIVSTTCSEAVDTNAVSVKATPPLIETKDIGQLAITGRFSGISTLNGGSSQTTLSKSASSLVYINGTKLEVLGHVSKGGRIYKSCLMEANGQRLVFAGGSFSSFGGIESRNIAGYDLNQKKPFAMGRGLDGVVKTLYCDTQRKMVFVGGKFSGPYRLPTDFDTPTSRGFGPNAIIWSTNGWAPAPFKGVDGEINTIVPTSDNKIIYFGGEFSKTVDDDSTVPAGAQPVNLQEATVSGGNDSEDRRYSSPMNAVCTSNRKERKNPWLMRDLMPGFWRADLRETVRPSLLRILNADLDGRGARTFRMEAVPQLTPIKLSYVNHNTNETYTCDHSCPLFKGSDHWQEFKVVDDITIQGFRLNVEEWYGQGSGFQSVELYQRDVVSSLVAPINTACNAMKDASSAEVSGDWQVTSVPGRSEVYIEQTVSADKLDVADASITFYPFVAESGYYEVSLAVPSCQYSNDCQSRVSVDLAIQLASEDQDMSATVSQKQPNGKLAVFYKGFVAASTSDFQPKVVMTLSTSSQDHTNQKSLKLVASSLRLKKITTLTNLGGVLALEPQGDTIDKLQIDELAFYGLQEVLTQDAIVRTLLPLPSSGLLIGGEFYDGTTGASNIVQYDGEKLSALPGSGLDGAVTGMVLVNDTAVYIGGRFGAIKSGAAVPDIRGAVKYSLTDNSLTPVGGGFDGDVDSVSVSFVKNSTHVYFSGSFTKVLKDGLLIDRDMGMKGLASWNPYTSSWEATPFFNGPVQSLDGSSMISDQTLKDLVSSGQSATPLLFSGPFTAAASSRVPGVIGMSDTYELSPIISDSVLTAGSGANVGNTSEAYVNAALYFQPSNAPEGADAKLIIAGHFDGTREGVHNIALVHDEDVTSLGNGVDGEVLVLALANSKLFIGGIPSTEGTDNDGHFHGFTVWDFMQQEYVGNIAALHGLDDVVGSGQLSQRYVNNILGTNSSVV</sequence>
<evidence type="ECO:0000256" key="1">
    <source>
        <dbReference type="SAM" id="SignalP"/>
    </source>
</evidence>
<feature type="domain" description="Rax2-like third" evidence="3">
    <location>
        <begin position="404"/>
        <end position="554"/>
    </location>
</feature>
<dbReference type="Pfam" id="PF20843">
    <property type="entry name" value="Rax2_3"/>
    <property type="match status" value="1"/>
</dbReference>
<gene>
    <name evidence="4" type="ORF">IWQ62_005425</name>
</gene>
<feature type="signal peptide" evidence="1">
    <location>
        <begin position="1"/>
        <end position="24"/>
    </location>
</feature>
<evidence type="ECO:0000259" key="3">
    <source>
        <dbReference type="Pfam" id="PF20843"/>
    </source>
</evidence>
<reference evidence="4" key="1">
    <citation type="submission" date="2022-07" db="EMBL/GenBank/DDBJ databases">
        <title>Phylogenomic reconstructions and comparative analyses of Kickxellomycotina fungi.</title>
        <authorList>
            <person name="Reynolds N.K."/>
            <person name="Stajich J.E."/>
            <person name="Barry K."/>
            <person name="Grigoriev I.V."/>
            <person name="Crous P."/>
            <person name="Smith M.E."/>
        </authorList>
    </citation>
    <scope>NUCLEOTIDE SEQUENCE</scope>
    <source>
        <strain evidence="4">RSA 1196</strain>
    </source>
</reference>
<dbReference type="PANTHER" id="PTHR31778:SF2">
    <property type="entry name" value="BUD SITE SELECTION PROTEIN RAX2"/>
    <property type="match status" value="1"/>
</dbReference>
<dbReference type="Proteomes" id="UP001150925">
    <property type="component" value="Unassembled WGS sequence"/>
</dbReference>